<dbReference type="PRINTS" id="PR00179">
    <property type="entry name" value="LIPOCALIN"/>
</dbReference>
<evidence type="ECO:0000259" key="11">
    <source>
        <dbReference type="Pfam" id="PF08212"/>
    </source>
</evidence>
<evidence type="ECO:0000256" key="7">
    <source>
        <dbReference type="ARBA" id="ARBA00023121"/>
    </source>
</evidence>
<accession>A0AAU9UYA0</accession>
<evidence type="ECO:0000256" key="10">
    <source>
        <dbReference type="PIRNR" id="PIRNR036893"/>
    </source>
</evidence>
<gene>
    <name evidence="12" type="ORF">EEDITHA_LOCUS17447</name>
</gene>
<keyword evidence="4" id="KW-0813">Transport</keyword>
<dbReference type="FunFam" id="2.40.128.20:FF:000003">
    <property type="entry name" value="Apolipoprotein D"/>
    <property type="match status" value="1"/>
</dbReference>
<name>A0AAU9UYA0_EUPED</name>
<reference evidence="12" key="1">
    <citation type="submission" date="2022-03" db="EMBL/GenBank/DDBJ databases">
        <authorList>
            <person name="Tunstrom K."/>
        </authorList>
    </citation>
    <scope>NUCLEOTIDE SEQUENCE</scope>
</reference>
<dbReference type="Gene3D" id="2.40.128.20">
    <property type="match status" value="1"/>
</dbReference>
<dbReference type="GO" id="GO:0005576">
    <property type="term" value="C:extracellular region"/>
    <property type="evidence" value="ECO:0007669"/>
    <property type="project" value="UniProtKB-SubCell"/>
</dbReference>
<proteinExistence type="inferred from homology"/>
<evidence type="ECO:0000256" key="2">
    <source>
        <dbReference type="ARBA" id="ARBA00006889"/>
    </source>
</evidence>
<evidence type="ECO:0000256" key="3">
    <source>
        <dbReference type="ARBA" id="ARBA00019890"/>
    </source>
</evidence>
<dbReference type="PANTHER" id="PTHR10612:SF34">
    <property type="entry name" value="APOLIPOPROTEIN D"/>
    <property type="match status" value="1"/>
</dbReference>
<dbReference type="InterPro" id="IPR022271">
    <property type="entry name" value="Lipocalin_ApoD"/>
</dbReference>
<dbReference type="SUPFAM" id="SSF50814">
    <property type="entry name" value="Lipocalins"/>
    <property type="match status" value="1"/>
</dbReference>
<protein>
    <recommendedName>
        <fullName evidence="3">Apolipoprotein D</fullName>
    </recommendedName>
</protein>
<comment type="similarity">
    <text evidence="2 10">Belongs to the calycin superfamily. Lipocalin family.</text>
</comment>
<dbReference type="InterPro" id="IPR012674">
    <property type="entry name" value="Calycin"/>
</dbReference>
<dbReference type="GO" id="GO:0031409">
    <property type="term" value="F:pigment binding"/>
    <property type="evidence" value="ECO:0007669"/>
    <property type="project" value="InterPro"/>
</dbReference>
<keyword evidence="9" id="KW-0325">Glycoprotein</keyword>
<keyword evidence="8" id="KW-1015">Disulfide bond</keyword>
<feature type="chain" id="PRO_5043116148" description="Apolipoprotein D" evidence="10">
    <location>
        <begin position="22"/>
        <end position="193"/>
    </location>
</feature>
<feature type="signal peptide" evidence="10">
    <location>
        <begin position="1"/>
        <end position="21"/>
    </location>
</feature>
<keyword evidence="6 10" id="KW-0732">Signal</keyword>
<evidence type="ECO:0000256" key="8">
    <source>
        <dbReference type="ARBA" id="ARBA00023157"/>
    </source>
</evidence>
<dbReference type="PRINTS" id="PR01273">
    <property type="entry name" value="INVTBRTCOLOR"/>
</dbReference>
<dbReference type="InterPro" id="IPR003057">
    <property type="entry name" value="Invtbrt_color"/>
</dbReference>
<evidence type="ECO:0000256" key="9">
    <source>
        <dbReference type="ARBA" id="ARBA00023180"/>
    </source>
</evidence>
<dbReference type="CDD" id="cd19437">
    <property type="entry name" value="lipocalin_apoD-like"/>
    <property type="match status" value="1"/>
</dbReference>
<sequence length="193" mass="21615">MSVLKTIAVFLCGVTLQQCAAQMMFPGSCPNVTAMSDFNASRYLGKWYEIEKYFAAFELGGKCITADYGLKDNGDISVLNKQINSFTGKKSQIEGEAMQVGRVDEGKLSVRFPSLPVNIAAPYWVVDTDYDNYALVWGCYELGVFHTRNAWILARERNPPTEILEKAYASADKNNVNRAYFLQTDQKDCPEDS</sequence>
<evidence type="ECO:0000256" key="6">
    <source>
        <dbReference type="ARBA" id="ARBA00022729"/>
    </source>
</evidence>
<dbReference type="Pfam" id="PF08212">
    <property type="entry name" value="Lipocalin_2"/>
    <property type="match status" value="1"/>
</dbReference>
<dbReference type="InterPro" id="IPR000566">
    <property type="entry name" value="Lipocln_cytosolic_FA-bd_dom"/>
</dbReference>
<keyword evidence="13" id="KW-1185">Reference proteome</keyword>
<evidence type="ECO:0000313" key="12">
    <source>
        <dbReference type="EMBL" id="CAH2102876.1"/>
    </source>
</evidence>
<comment type="caution">
    <text evidence="12">The sequence shown here is derived from an EMBL/GenBank/DDBJ whole genome shotgun (WGS) entry which is preliminary data.</text>
</comment>
<dbReference type="GO" id="GO:0008289">
    <property type="term" value="F:lipid binding"/>
    <property type="evidence" value="ECO:0007669"/>
    <property type="project" value="UniProtKB-KW"/>
</dbReference>
<feature type="domain" description="Lipocalin/cytosolic fatty-acid binding" evidence="11">
    <location>
        <begin position="39"/>
        <end position="173"/>
    </location>
</feature>
<dbReference type="Proteomes" id="UP001153954">
    <property type="component" value="Unassembled WGS sequence"/>
</dbReference>
<keyword evidence="5" id="KW-0964">Secreted</keyword>
<dbReference type="GO" id="GO:0006629">
    <property type="term" value="P:lipid metabolic process"/>
    <property type="evidence" value="ECO:0007669"/>
    <property type="project" value="TreeGrafter"/>
</dbReference>
<dbReference type="PIRSF" id="PIRSF036893">
    <property type="entry name" value="Lipocalin_ApoD"/>
    <property type="match status" value="1"/>
</dbReference>
<comment type="subcellular location">
    <subcellularLocation>
        <location evidence="1">Secreted</location>
    </subcellularLocation>
</comment>
<organism evidence="12 13">
    <name type="scientific">Euphydryas editha</name>
    <name type="common">Edith's checkerspot</name>
    <dbReference type="NCBI Taxonomy" id="104508"/>
    <lineage>
        <taxon>Eukaryota</taxon>
        <taxon>Metazoa</taxon>
        <taxon>Ecdysozoa</taxon>
        <taxon>Arthropoda</taxon>
        <taxon>Hexapoda</taxon>
        <taxon>Insecta</taxon>
        <taxon>Pterygota</taxon>
        <taxon>Neoptera</taxon>
        <taxon>Endopterygota</taxon>
        <taxon>Lepidoptera</taxon>
        <taxon>Glossata</taxon>
        <taxon>Ditrysia</taxon>
        <taxon>Papilionoidea</taxon>
        <taxon>Nymphalidae</taxon>
        <taxon>Nymphalinae</taxon>
        <taxon>Euphydryas</taxon>
    </lineage>
</organism>
<evidence type="ECO:0000313" key="13">
    <source>
        <dbReference type="Proteomes" id="UP001153954"/>
    </source>
</evidence>
<dbReference type="PROSITE" id="PS00213">
    <property type="entry name" value="LIPOCALIN"/>
    <property type="match status" value="1"/>
</dbReference>
<evidence type="ECO:0000256" key="5">
    <source>
        <dbReference type="ARBA" id="ARBA00022525"/>
    </source>
</evidence>
<evidence type="ECO:0000256" key="4">
    <source>
        <dbReference type="ARBA" id="ARBA00022448"/>
    </source>
</evidence>
<dbReference type="GO" id="GO:0005737">
    <property type="term" value="C:cytoplasm"/>
    <property type="evidence" value="ECO:0007669"/>
    <property type="project" value="TreeGrafter"/>
</dbReference>
<evidence type="ECO:0000256" key="1">
    <source>
        <dbReference type="ARBA" id="ARBA00004613"/>
    </source>
</evidence>
<dbReference type="InterPro" id="IPR022272">
    <property type="entry name" value="Lipocalin_CS"/>
</dbReference>
<dbReference type="EMBL" id="CAKOGL010000025">
    <property type="protein sequence ID" value="CAH2102876.1"/>
    <property type="molecule type" value="Genomic_DNA"/>
</dbReference>
<keyword evidence="7" id="KW-0446">Lipid-binding</keyword>
<dbReference type="PANTHER" id="PTHR10612">
    <property type="entry name" value="APOLIPOPROTEIN D"/>
    <property type="match status" value="1"/>
</dbReference>
<dbReference type="GO" id="GO:0000302">
    <property type="term" value="P:response to reactive oxygen species"/>
    <property type="evidence" value="ECO:0007669"/>
    <property type="project" value="TreeGrafter"/>
</dbReference>
<dbReference type="AlphaFoldDB" id="A0AAU9UYA0"/>